<dbReference type="Gene3D" id="3.40.50.2000">
    <property type="entry name" value="Glycogen Phosphorylase B"/>
    <property type="match status" value="2"/>
</dbReference>
<evidence type="ECO:0000313" key="4">
    <source>
        <dbReference type="Proteomes" id="UP001201449"/>
    </source>
</evidence>
<comment type="caution">
    <text evidence="3">The sequence shown here is derived from an EMBL/GenBank/DDBJ whole genome shotgun (WGS) entry which is preliminary data.</text>
</comment>
<dbReference type="EMBL" id="JAKEVZ010000007">
    <property type="protein sequence ID" value="MCF1751620.1"/>
    <property type="molecule type" value="Genomic_DNA"/>
</dbReference>
<feature type="domain" description="Glycosyl transferase family 1" evidence="1">
    <location>
        <begin position="181"/>
        <end position="339"/>
    </location>
</feature>
<evidence type="ECO:0000259" key="1">
    <source>
        <dbReference type="Pfam" id="PF00534"/>
    </source>
</evidence>
<feature type="domain" description="Glycosyltransferase subfamily 4-like N-terminal" evidence="2">
    <location>
        <begin position="17"/>
        <end position="174"/>
    </location>
</feature>
<protein>
    <submittedName>
        <fullName evidence="3">Glycosyltransferase family 4 protein</fullName>
    </submittedName>
</protein>
<accession>A0ABS9BVL7</accession>
<dbReference type="Pfam" id="PF00534">
    <property type="entry name" value="Glycos_transf_1"/>
    <property type="match status" value="1"/>
</dbReference>
<dbReference type="Pfam" id="PF13439">
    <property type="entry name" value="Glyco_transf_4"/>
    <property type="match status" value="1"/>
</dbReference>
<sequence>MKKRIAVIGLKGIPATGGAATVGESLIDYLRDYFEFEVLSTASHAKDPIVKGFSQIIFPAHKNPKINTLLYYLRCALFVLFKRKYDLIHLHHAESGFITPLLRLRYKVVTTYHGMFLDEYSDPKFSKLTNRFFRFSQSINLSLSNINISVSNIDTKKVNSKAGKELIRYIPNGIRIPKLKSPRESKGYVTFAANRIYHIKGLHTLIEAFRKSGIQKTLKVIGDLTQIPKYKTEIESISRGLNIEFIGKIHDKEILFDTIRDSDYFIFPSEKEAMPMMLLEVVALRIPVIASDIAEVRVIFDENELIFFQSQNPMDLANKLLLLENDADLGATIAQNAYNKVVSEYRWEHIAAQYREIYSDLLKMPLSTPKNV</sequence>
<proteinExistence type="predicted"/>
<organism evidence="3 4">
    <name type="scientific">Mariniradius sediminis</name>
    <dbReference type="NCBI Taxonomy" id="2909237"/>
    <lineage>
        <taxon>Bacteria</taxon>
        <taxon>Pseudomonadati</taxon>
        <taxon>Bacteroidota</taxon>
        <taxon>Cytophagia</taxon>
        <taxon>Cytophagales</taxon>
        <taxon>Cyclobacteriaceae</taxon>
        <taxon>Mariniradius</taxon>
    </lineage>
</organism>
<dbReference type="InterPro" id="IPR028098">
    <property type="entry name" value="Glyco_trans_4-like_N"/>
</dbReference>
<dbReference type="InterPro" id="IPR050194">
    <property type="entry name" value="Glycosyltransferase_grp1"/>
</dbReference>
<evidence type="ECO:0000313" key="3">
    <source>
        <dbReference type="EMBL" id="MCF1751620.1"/>
    </source>
</evidence>
<keyword evidence="4" id="KW-1185">Reference proteome</keyword>
<dbReference type="SUPFAM" id="SSF53756">
    <property type="entry name" value="UDP-Glycosyltransferase/glycogen phosphorylase"/>
    <property type="match status" value="1"/>
</dbReference>
<evidence type="ECO:0000259" key="2">
    <source>
        <dbReference type="Pfam" id="PF13439"/>
    </source>
</evidence>
<dbReference type="RefSeq" id="WP_234861587.1">
    <property type="nucleotide sequence ID" value="NZ_JAKEVZ010000007.1"/>
</dbReference>
<dbReference type="InterPro" id="IPR001296">
    <property type="entry name" value="Glyco_trans_1"/>
</dbReference>
<gene>
    <name evidence="3" type="ORF">L0U89_11105</name>
</gene>
<dbReference type="Proteomes" id="UP001201449">
    <property type="component" value="Unassembled WGS sequence"/>
</dbReference>
<dbReference type="PANTHER" id="PTHR45947">
    <property type="entry name" value="SULFOQUINOVOSYL TRANSFERASE SQD2"/>
    <property type="match status" value="1"/>
</dbReference>
<reference evidence="3 4" key="1">
    <citation type="submission" date="2022-01" db="EMBL/GenBank/DDBJ databases">
        <title>Mariniradius saccharolyticus sp. nov., isolated from sediment of a river.</title>
        <authorList>
            <person name="Liu H."/>
        </authorList>
    </citation>
    <scope>NUCLEOTIDE SEQUENCE [LARGE SCALE GENOMIC DNA]</scope>
    <source>
        <strain evidence="3 4">RY-2</strain>
    </source>
</reference>
<dbReference type="PANTHER" id="PTHR45947:SF3">
    <property type="entry name" value="SULFOQUINOVOSYL TRANSFERASE SQD2"/>
    <property type="match status" value="1"/>
</dbReference>
<name>A0ABS9BVL7_9BACT</name>
<dbReference type="CDD" id="cd03801">
    <property type="entry name" value="GT4_PimA-like"/>
    <property type="match status" value="1"/>
</dbReference>